<dbReference type="Gene3D" id="2.60.40.420">
    <property type="entry name" value="Cupredoxins - blue copper proteins"/>
    <property type="match status" value="2"/>
</dbReference>
<feature type="compositionally biased region" description="Basic and acidic residues" evidence="1">
    <location>
        <begin position="148"/>
        <end position="161"/>
    </location>
</feature>
<gene>
    <name evidence="2" type="ORF">MSLAZ_0892</name>
</gene>
<dbReference type="PANTHER" id="PTHR36507">
    <property type="entry name" value="BLL1555 PROTEIN"/>
    <property type="match status" value="1"/>
</dbReference>
<dbReference type="SUPFAM" id="SSF49503">
    <property type="entry name" value="Cupredoxins"/>
    <property type="match status" value="2"/>
</dbReference>
<feature type="compositionally biased region" description="Low complexity" evidence="1">
    <location>
        <begin position="166"/>
        <end position="195"/>
    </location>
</feature>
<dbReference type="InterPro" id="IPR052721">
    <property type="entry name" value="ET_Amicyanin"/>
</dbReference>
<evidence type="ECO:0000313" key="2">
    <source>
        <dbReference type="EMBL" id="AKB74153.1"/>
    </source>
</evidence>
<dbReference type="RefSeq" id="WP_052722858.1">
    <property type="nucleotide sequence ID" value="NZ_CP009515.1"/>
</dbReference>
<protein>
    <submittedName>
        <fullName evidence="2">Copper binding protein, plastocyanin/azurin family</fullName>
    </submittedName>
</protein>
<reference evidence="2 3" key="1">
    <citation type="submission" date="2014-07" db="EMBL/GenBank/DDBJ databases">
        <title>Methanogenic archaea and the global carbon cycle.</title>
        <authorList>
            <person name="Henriksen J.R."/>
            <person name="Luke J."/>
            <person name="Reinhart S."/>
            <person name="Benedict M.N."/>
            <person name="Youngblut N.D."/>
            <person name="Metcalf M.E."/>
            <person name="Whitaker R.J."/>
            <person name="Metcalf W.W."/>
        </authorList>
    </citation>
    <scope>NUCLEOTIDE SEQUENCE [LARGE SCALE GENOMIC DNA]</scope>
    <source>
        <strain evidence="2 3">Z-7289</strain>
    </source>
</reference>
<dbReference type="PATRIC" id="fig|1434111.4.peg.1140"/>
<dbReference type="EMBL" id="CP009515">
    <property type="protein sequence ID" value="AKB74153.1"/>
    <property type="molecule type" value="Genomic_DNA"/>
</dbReference>
<dbReference type="InterPro" id="IPR008972">
    <property type="entry name" value="Cupredoxin"/>
</dbReference>
<proteinExistence type="predicted"/>
<dbReference type="GeneID" id="25418621"/>
<sequence>MVAYKSFTLRILVVLVFILLTGSTTVALSQGETTDNSGMNQSSTFEENNSVSQMHTIVLINNAFSPEITEINQYDTVVWRNLNRPKRTFVLVGEGDLWEDFSLGYGRSFKHTFNETGNFDFSIKGEKGMAGSVAVKESSETAGGVPLSERETRQIQQEKEGVMIPTSTEEVTPTSTEEVTPTSTEEVTPTSTEEVTPTQRAEEIKSSTVLIRGSVFYPATLELNKGETVIWNNLNRPKRAFTLVSEEKLFENPVLGYGRSFSYTFNEAGDYTFKLEEIPGAEFILTVK</sequence>
<dbReference type="AlphaFoldDB" id="A0A0E3S5F4"/>
<dbReference type="STRING" id="1434111.MSLAZ_0892"/>
<accession>A0A0E3S5F4</accession>
<dbReference type="PANTHER" id="PTHR36507:SF1">
    <property type="entry name" value="BLL1555 PROTEIN"/>
    <property type="match status" value="1"/>
</dbReference>
<dbReference type="KEGG" id="mls:MSLAZ_0892"/>
<feature type="region of interest" description="Disordered" evidence="1">
    <location>
        <begin position="134"/>
        <end position="195"/>
    </location>
</feature>
<evidence type="ECO:0000256" key="1">
    <source>
        <dbReference type="SAM" id="MobiDB-lite"/>
    </source>
</evidence>
<keyword evidence="3" id="KW-1185">Reference proteome</keyword>
<dbReference type="OrthoDB" id="11088at2157"/>
<name>A0A0E3S5F4_9EURY</name>
<evidence type="ECO:0000313" key="3">
    <source>
        <dbReference type="Proteomes" id="UP000033072"/>
    </source>
</evidence>
<organism evidence="2 3">
    <name type="scientific">Methanosarcina lacustris Z-7289</name>
    <dbReference type="NCBI Taxonomy" id="1434111"/>
    <lineage>
        <taxon>Archaea</taxon>
        <taxon>Methanobacteriati</taxon>
        <taxon>Methanobacteriota</taxon>
        <taxon>Stenosarchaea group</taxon>
        <taxon>Methanomicrobia</taxon>
        <taxon>Methanosarcinales</taxon>
        <taxon>Methanosarcinaceae</taxon>
        <taxon>Methanosarcina</taxon>
    </lineage>
</organism>
<dbReference type="HOGENOM" id="CLU_1100956_0_0_2"/>
<dbReference type="Proteomes" id="UP000033072">
    <property type="component" value="Chromosome"/>
</dbReference>